<accession>A0A3E2TS38</accession>
<keyword evidence="1" id="KW-0472">Membrane</keyword>
<dbReference type="Proteomes" id="UP000260773">
    <property type="component" value="Unassembled WGS sequence"/>
</dbReference>
<protein>
    <submittedName>
        <fullName evidence="2">Uncharacterized protein</fullName>
    </submittedName>
</protein>
<gene>
    <name evidence="2" type="ORF">DW070_02930</name>
</gene>
<dbReference type="EMBL" id="QVEP01000004">
    <property type="protein sequence ID" value="RGB81744.1"/>
    <property type="molecule type" value="Genomic_DNA"/>
</dbReference>
<sequence length="148" mass="17206">MDSTIIVAAISVIGSFTLVYLNSVKETSNRKYEIRKEQLSKFYIPFYQRYCAGLFPQNQLSAMSSEARARFFNLITQNIYLMEPLSQAMYSDFYSAYLDLLEAENNNPEYSLEESSRKLDTIFNKLSRQILIEYKGILKKCHLPVPLI</sequence>
<feature type="transmembrane region" description="Helical" evidence="1">
    <location>
        <begin position="6"/>
        <end position="24"/>
    </location>
</feature>
<evidence type="ECO:0000256" key="1">
    <source>
        <dbReference type="SAM" id="Phobius"/>
    </source>
</evidence>
<proteinExistence type="predicted"/>
<evidence type="ECO:0000313" key="2">
    <source>
        <dbReference type="EMBL" id="RGB81744.1"/>
    </source>
</evidence>
<comment type="caution">
    <text evidence="2">The sequence shown here is derived from an EMBL/GenBank/DDBJ whole genome shotgun (WGS) entry which is preliminary data.</text>
</comment>
<evidence type="ECO:0000313" key="3">
    <source>
        <dbReference type="Proteomes" id="UP000260773"/>
    </source>
</evidence>
<reference evidence="2 3" key="1">
    <citation type="submission" date="2018-08" db="EMBL/GenBank/DDBJ databases">
        <title>A genome reference for cultivated species of the human gut microbiota.</title>
        <authorList>
            <person name="Zou Y."/>
            <person name="Xue W."/>
            <person name="Luo G."/>
        </authorList>
    </citation>
    <scope>NUCLEOTIDE SEQUENCE [LARGE SCALE GENOMIC DNA]</scope>
    <source>
        <strain evidence="2 3">AF45-17</strain>
    </source>
</reference>
<organism evidence="2 3">
    <name type="scientific">Coprococcus catus</name>
    <dbReference type="NCBI Taxonomy" id="116085"/>
    <lineage>
        <taxon>Bacteria</taxon>
        <taxon>Bacillati</taxon>
        <taxon>Bacillota</taxon>
        <taxon>Clostridia</taxon>
        <taxon>Lachnospirales</taxon>
        <taxon>Lachnospiraceae</taxon>
        <taxon>Coprococcus</taxon>
    </lineage>
</organism>
<name>A0A3E2TS38_9FIRM</name>
<keyword evidence="1" id="KW-1133">Transmembrane helix</keyword>
<dbReference type="AlphaFoldDB" id="A0A3E2TS38"/>
<keyword evidence="1" id="KW-0812">Transmembrane</keyword>